<evidence type="ECO:0000259" key="3">
    <source>
        <dbReference type="Pfam" id="PF03599"/>
    </source>
</evidence>
<organism evidence="4 5">
    <name type="scientific">Desulfosarcina alkanivorans</name>
    <dbReference type="NCBI Taxonomy" id="571177"/>
    <lineage>
        <taxon>Bacteria</taxon>
        <taxon>Pseudomonadati</taxon>
        <taxon>Thermodesulfobacteriota</taxon>
        <taxon>Desulfobacteria</taxon>
        <taxon>Desulfobacterales</taxon>
        <taxon>Desulfosarcinaceae</taxon>
        <taxon>Desulfosarcina</taxon>
    </lineage>
</organism>
<keyword evidence="2" id="KW-0812">Transmembrane</keyword>
<sequence>MTSCCPEEKNQVPRPDGTSHESTACGLKPDFPILGKDAGACCGGQAPETGSRHETPGYRTWGFVEDFVETPAGRIPRVHNHWNREDRTGTLCARLGIGRDSYRIAPGLYGVGAADAASPVMVTANYKLSFDTLRTSLADTSAWILVLETHSINVWCAAGKGTFSTREVADRVKAAGLEKVVAHRRLILPQLSATGVAARQVKRLCGFEVVWGPVHARDIKAFLENGMKAAPAMRKVTFSLRERLELIPVELNHMGRPTLYLIPGLLVLSGLGTGIFSVSAAVSRGSAAILAYVLAVATGAILSPLLLPWLPGRAFAVKGAAIGAAAGALLSAGFRGHLAWMEMLALTLFIMAVSSYLAMNFTGSTPFTSPTGVEKEMRRAIPLQAAGSLAAAALWVGAGFTG</sequence>
<name>A0A5K7YIE5_9BACT</name>
<gene>
    <name evidence="4" type="ORF">DSCA_33720</name>
</gene>
<dbReference type="OrthoDB" id="2079583at2"/>
<dbReference type="EMBL" id="AP021874">
    <property type="protein sequence ID" value="BBO69442.1"/>
    <property type="molecule type" value="Genomic_DNA"/>
</dbReference>
<proteinExistence type="predicted"/>
<dbReference type="KEGG" id="dalk:DSCA_33720"/>
<feature type="transmembrane region" description="Helical" evidence="2">
    <location>
        <begin position="340"/>
        <end position="359"/>
    </location>
</feature>
<keyword evidence="2" id="KW-0472">Membrane</keyword>
<evidence type="ECO:0000313" key="5">
    <source>
        <dbReference type="Proteomes" id="UP000427906"/>
    </source>
</evidence>
<feature type="region of interest" description="Disordered" evidence="1">
    <location>
        <begin position="1"/>
        <end position="23"/>
    </location>
</feature>
<dbReference type="NCBIfam" id="NF040863">
    <property type="entry name" value="HgcA_corrinoid"/>
    <property type="match status" value="1"/>
</dbReference>
<reference evidence="4 5" key="1">
    <citation type="submission" date="2019-11" db="EMBL/GenBank/DDBJ databases">
        <title>Comparative genomics of hydrocarbon-degrading Desulfosarcina strains.</title>
        <authorList>
            <person name="Watanabe M."/>
            <person name="Kojima H."/>
            <person name="Fukui M."/>
        </authorList>
    </citation>
    <scope>NUCLEOTIDE SEQUENCE [LARGE SCALE GENOMIC DNA]</scope>
    <source>
        <strain evidence="4 5">PL12</strain>
    </source>
</reference>
<feature type="compositionally biased region" description="Basic and acidic residues" evidence="1">
    <location>
        <begin position="1"/>
        <end position="11"/>
    </location>
</feature>
<feature type="domain" description="CO dehydrogenase/acetyl-CoA synthase delta subunit TIM barrel" evidence="3">
    <location>
        <begin position="104"/>
        <end position="222"/>
    </location>
</feature>
<evidence type="ECO:0000313" key="4">
    <source>
        <dbReference type="EMBL" id="BBO69442.1"/>
    </source>
</evidence>
<dbReference type="RefSeq" id="WP_155317484.1">
    <property type="nucleotide sequence ID" value="NZ_AP021874.1"/>
</dbReference>
<feature type="transmembrane region" description="Helical" evidence="2">
    <location>
        <begin position="288"/>
        <end position="307"/>
    </location>
</feature>
<evidence type="ECO:0000256" key="2">
    <source>
        <dbReference type="SAM" id="Phobius"/>
    </source>
</evidence>
<dbReference type="Pfam" id="PF03599">
    <property type="entry name" value="CdhD"/>
    <property type="match status" value="1"/>
</dbReference>
<keyword evidence="2" id="KW-1133">Transmembrane helix</keyword>
<feature type="transmembrane region" description="Helical" evidence="2">
    <location>
        <begin position="314"/>
        <end position="334"/>
    </location>
</feature>
<dbReference type="AlphaFoldDB" id="A0A5K7YIE5"/>
<evidence type="ECO:0000256" key="1">
    <source>
        <dbReference type="SAM" id="MobiDB-lite"/>
    </source>
</evidence>
<feature type="transmembrane region" description="Helical" evidence="2">
    <location>
        <begin position="380"/>
        <end position="400"/>
    </location>
</feature>
<dbReference type="Proteomes" id="UP000427906">
    <property type="component" value="Chromosome"/>
</dbReference>
<keyword evidence="5" id="KW-1185">Reference proteome</keyword>
<protein>
    <recommendedName>
        <fullName evidence="3">CO dehydrogenase/acetyl-CoA synthase delta subunit TIM barrel domain-containing protein</fullName>
    </recommendedName>
</protein>
<accession>A0A5K7YIE5</accession>
<dbReference type="Gene3D" id="3.40.50.11600">
    <property type="match status" value="1"/>
</dbReference>
<feature type="transmembrane region" description="Helical" evidence="2">
    <location>
        <begin position="259"/>
        <end position="282"/>
    </location>
</feature>
<dbReference type="InterPro" id="IPR016041">
    <property type="entry name" value="Ac-CoA_synth_d_su_TIM-brl"/>
</dbReference>